<sequence length="104" mass="11618">MSNSNLKVMNDLKVEHLPVKKMKMEVNEPLTRTVATMCGAWRPDEVDGGLIFVFKERVEALSPNPGQESDFPENIEDFWEASFCDGVTIKSATDLPDVAFAINN</sequence>
<protein>
    <submittedName>
        <fullName evidence="1">Uncharacterized protein</fullName>
    </submittedName>
</protein>
<name>A0A5E4Q7N7_9NEOP</name>
<gene>
    <name evidence="1" type="ORF">LSINAPIS_LOCUS5446</name>
</gene>
<keyword evidence="2" id="KW-1185">Reference proteome</keyword>
<accession>A0A5E4Q7N7</accession>
<organism evidence="1 2">
    <name type="scientific">Leptidea sinapis</name>
    <dbReference type="NCBI Taxonomy" id="189913"/>
    <lineage>
        <taxon>Eukaryota</taxon>
        <taxon>Metazoa</taxon>
        <taxon>Ecdysozoa</taxon>
        <taxon>Arthropoda</taxon>
        <taxon>Hexapoda</taxon>
        <taxon>Insecta</taxon>
        <taxon>Pterygota</taxon>
        <taxon>Neoptera</taxon>
        <taxon>Endopterygota</taxon>
        <taxon>Lepidoptera</taxon>
        <taxon>Glossata</taxon>
        <taxon>Ditrysia</taxon>
        <taxon>Papilionoidea</taxon>
        <taxon>Pieridae</taxon>
        <taxon>Dismorphiinae</taxon>
        <taxon>Leptidea</taxon>
    </lineage>
</organism>
<reference evidence="1 2" key="1">
    <citation type="submission" date="2017-07" db="EMBL/GenBank/DDBJ databases">
        <authorList>
            <person name="Talla V."/>
            <person name="Backstrom N."/>
        </authorList>
    </citation>
    <scope>NUCLEOTIDE SEQUENCE [LARGE SCALE GENOMIC DNA]</scope>
</reference>
<proteinExistence type="predicted"/>
<dbReference type="EMBL" id="FZQP02001559">
    <property type="protein sequence ID" value="VVC93208.1"/>
    <property type="molecule type" value="Genomic_DNA"/>
</dbReference>
<evidence type="ECO:0000313" key="2">
    <source>
        <dbReference type="Proteomes" id="UP000324832"/>
    </source>
</evidence>
<dbReference type="AlphaFoldDB" id="A0A5E4Q7N7"/>
<evidence type="ECO:0000313" key="1">
    <source>
        <dbReference type="EMBL" id="VVC93208.1"/>
    </source>
</evidence>
<dbReference type="Proteomes" id="UP000324832">
    <property type="component" value="Unassembled WGS sequence"/>
</dbReference>